<dbReference type="InterPro" id="IPR027409">
    <property type="entry name" value="GroEL-like_apical_dom_sf"/>
</dbReference>
<dbReference type="InterPro" id="IPR002423">
    <property type="entry name" value="Cpn60/GroEL/TCP-1"/>
</dbReference>
<dbReference type="Proteomes" id="UP000199441">
    <property type="component" value="Unassembled WGS sequence"/>
</dbReference>
<dbReference type="EMBL" id="FNOI01000001">
    <property type="protein sequence ID" value="SDW11670.1"/>
    <property type="molecule type" value="Genomic_DNA"/>
</dbReference>
<feature type="region of interest" description="Disordered" evidence="11">
    <location>
        <begin position="525"/>
        <end position="547"/>
    </location>
</feature>
<sequence>MAAKDVKFDTEARNKMLKGVNVLANAVKVTLGPKGRNVVLDKSFGAPRITKDGVSVAKEIELEDKFENMGAQMVKEVASRTNDEAGDGTTTATVLAQAIVQEGLKSVAAGMNPMDLKRGIDMATAKVVEAIKAAARPVNDSDEVAQVGTISANGEVEIGRQIADAMQKVGNEGVITVEENKGLETETDVVEGMQFDRGYLSPYFVTNPEKMTTELEDCLILLHEKKLSSLQPMVPLLETVIQSGKPLLIIAEDVEGEALATLVVNKLRGGLKIAAVKAPGFGDRRKAMLQDIAILTGGQVISEDLGMKLESVTMDMLGTAKKVQITKDETTIVDGAGEKAEIEARVSQIRQQIEETTSDYDREKLQERVAKLAGGVAVIRVGGMSEIEVKERKDRVDDALNATRAAVQEGIVVGGGVALVQAAKVLEGLKGTNNDQDVGINIIRKAIEAPLRQIAENAGVDGAVVAGKIRESSDPTFGFNAQTEEYGDMFKFGVIDPAKVVRTALQDASSVAALLITTEAMVADKPSKDGGAPGGGMPDMGGMGGMM</sequence>
<dbReference type="OrthoDB" id="9766614at2"/>
<keyword evidence="3 7" id="KW-0547">Nucleotide-binding</keyword>
<feature type="compositionally biased region" description="Gly residues" evidence="11">
    <location>
        <begin position="531"/>
        <end position="547"/>
    </location>
</feature>
<dbReference type="InterPro" id="IPR027413">
    <property type="entry name" value="GROEL-like_equatorial_sf"/>
</dbReference>
<feature type="binding site" evidence="7">
    <location>
        <begin position="87"/>
        <end position="91"/>
    </location>
    <ligand>
        <name>ATP</name>
        <dbReference type="ChEBI" id="CHEBI:30616"/>
    </ligand>
</feature>
<dbReference type="NCBIfam" id="NF000592">
    <property type="entry name" value="PRK00013.1"/>
    <property type="match status" value="1"/>
</dbReference>
<evidence type="ECO:0000256" key="9">
    <source>
        <dbReference type="RuleBase" id="RU000419"/>
    </source>
</evidence>
<comment type="similarity">
    <text evidence="1 7 8">Belongs to the chaperonin (HSP60) family.</text>
</comment>
<evidence type="ECO:0000256" key="1">
    <source>
        <dbReference type="ARBA" id="ARBA00006607"/>
    </source>
</evidence>
<dbReference type="InterPro" id="IPR001844">
    <property type="entry name" value="Cpn60/GroEL"/>
</dbReference>
<dbReference type="NCBIfam" id="TIGR02348">
    <property type="entry name" value="GroEL"/>
    <property type="match status" value="1"/>
</dbReference>
<keyword evidence="5 7" id="KW-0143">Chaperone</keyword>
<dbReference type="GO" id="GO:0051082">
    <property type="term" value="F:unfolded protein binding"/>
    <property type="evidence" value="ECO:0007669"/>
    <property type="project" value="UniProtKB-UniRule"/>
</dbReference>
<dbReference type="GO" id="GO:0005524">
    <property type="term" value="F:ATP binding"/>
    <property type="evidence" value="ECO:0007669"/>
    <property type="project" value="UniProtKB-UniRule"/>
</dbReference>
<evidence type="ECO:0000313" key="13">
    <source>
        <dbReference type="Proteomes" id="UP000199441"/>
    </source>
</evidence>
<dbReference type="Pfam" id="PF00118">
    <property type="entry name" value="Cpn60_TCP1"/>
    <property type="match status" value="1"/>
</dbReference>
<dbReference type="AlphaFoldDB" id="A0A1H2QXR5"/>
<dbReference type="FunFam" id="1.10.560.10:FF:000001">
    <property type="entry name" value="60 kDa chaperonin"/>
    <property type="match status" value="1"/>
</dbReference>
<dbReference type="InterPro" id="IPR027410">
    <property type="entry name" value="TCP-1-like_intermed_sf"/>
</dbReference>
<dbReference type="CDD" id="cd03344">
    <property type="entry name" value="GroEL"/>
    <property type="match status" value="1"/>
</dbReference>
<dbReference type="PANTHER" id="PTHR45633">
    <property type="entry name" value="60 KDA HEAT SHOCK PROTEIN, MITOCHONDRIAL"/>
    <property type="match status" value="1"/>
</dbReference>
<dbReference type="SUPFAM" id="SSF48592">
    <property type="entry name" value="GroEL equatorial domain-like"/>
    <property type="match status" value="1"/>
</dbReference>
<evidence type="ECO:0000256" key="4">
    <source>
        <dbReference type="ARBA" id="ARBA00022840"/>
    </source>
</evidence>
<dbReference type="NCBIfam" id="NF009489">
    <property type="entry name" value="PRK12851.1"/>
    <property type="match status" value="1"/>
</dbReference>
<comment type="subunit">
    <text evidence="7 9">Forms a cylinder of 14 subunits composed of two heptameric rings stacked back-to-back. Interacts with the co-chaperonin GroES.</text>
</comment>
<dbReference type="SUPFAM" id="SSF54849">
    <property type="entry name" value="GroEL-intermediate domain like"/>
    <property type="match status" value="1"/>
</dbReference>
<comment type="subcellular location">
    <subcellularLocation>
        <location evidence="7">Cytoplasm</location>
    </subcellularLocation>
</comment>
<evidence type="ECO:0000256" key="11">
    <source>
        <dbReference type="SAM" id="MobiDB-lite"/>
    </source>
</evidence>
<evidence type="ECO:0000256" key="10">
    <source>
        <dbReference type="SAM" id="Coils"/>
    </source>
</evidence>
<dbReference type="EC" id="5.6.1.7" evidence="7"/>
<comment type="function">
    <text evidence="7 9">Together with its co-chaperonin GroES, plays an essential role in assisting protein folding. The GroEL-GroES system forms a nano-cage that allows encapsulation of the non-native substrate proteins and provides a physical environment optimized to promote and accelerate protein folding.</text>
</comment>
<name>A0A1H2QXR5_9RHOB</name>
<feature type="binding site" evidence="7">
    <location>
        <position position="51"/>
    </location>
    <ligand>
        <name>ATP</name>
        <dbReference type="ChEBI" id="CHEBI:30616"/>
    </ligand>
</feature>
<dbReference type="FunFam" id="3.50.7.10:FF:000001">
    <property type="entry name" value="60 kDa chaperonin"/>
    <property type="match status" value="1"/>
</dbReference>
<proteinExistence type="inferred from homology"/>
<evidence type="ECO:0000256" key="8">
    <source>
        <dbReference type="RuleBase" id="RU000418"/>
    </source>
</evidence>
<dbReference type="GO" id="GO:0042026">
    <property type="term" value="P:protein refolding"/>
    <property type="evidence" value="ECO:0007669"/>
    <property type="project" value="UniProtKB-UniRule"/>
</dbReference>
<dbReference type="Gene3D" id="3.30.260.10">
    <property type="entry name" value="TCP-1-like chaperonin intermediate domain"/>
    <property type="match status" value="1"/>
</dbReference>
<evidence type="ECO:0000256" key="6">
    <source>
        <dbReference type="ARBA" id="ARBA00023235"/>
    </source>
</evidence>
<dbReference type="PRINTS" id="PR00298">
    <property type="entry name" value="CHAPERONIN60"/>
</dbReference>
<reference evidence="13" key="1">
    <citation type="submission" date="2016-10" db="EMBL/GenBank/DDBJ databases">
        <authorList>
            <person name="Varghese N."/>
            <person name="Submissions S."/>
        </authorList>
    </citation>
    <scope>NUCLEOTIDE SEQUENCE [LARGE SCALE GENOMIC DNA]</scope>
    <source>
        <strain evidence="13">DSM 26922</strain>
    </source>
</reference>
<evidence type="ECO:0000256" key="5">
    <source>
        <dbReference type="ARBA" id="ARBA00023186"/>
    </source>
</evidence>
<feature type="binding site" evidence="7">
    <location>
        <position position="496"/>
    </location>
    <ligand>
        <name>ATP</name>
        <dbReference type="ChEBI" id="CHEBI:30616"/>
    </ligand>
</feature>
<dbReference type="InterPro" id="IPR018370">
    <property type="entry name" value="Chaperonin_Cpn60_CS"/>
</dbReference>
<evidence type="ECO:0000256" key="3">
    <source>
        <dbReference type="ARBA" id="ARBA00022741"/>
    </source>
</evidence>
<keyword evidence="2 7" id="KW-0963">Cytoplasm</keyword>
<accession>A0A1H2QXR5</accession>
<dbReference type="STRING" id="670155.SAMN04488001_0318"/>
<dbReference type="Gene3D" id="1.10.560.10">
    <property type="entry name" value="GroEL-like equatorial domain"/>
    <property type="match status" value="1"/>
</dbReference>
<comment type="caution">
    <text evidence="7">Lacks conserved residue(s) required for the propagation of feature annotation.</text>
</comment>
<dbReference type="GO" id="GO:0005737">
    <property type="term" value="C:cytoplasm"/>
    <property type="evidence" value="ECO:0007669"/>
    <property type="project" value="UniProtKB-SubCell"/>
</dbReference>
<dbReference type="SUPFAM" id="SSF52029">
    <property type="entry name" value="GroEL apical domain-like"/>
    <property type="match status" value="1"/>
</dbReference>
<evidence type="ECO:0000256" key="7">
    <source>
        <dbReference type="HAMAP-Rule" id="MF_00600"/>
    </source>
</evidence>
<gene>
    <name evidence="7" type="primary">groEL</name>
    <name evidence="7" type="synonym">groL</name>
    <name evidence="12" type="ORF">SAMN04488001_0318</name>
</gene>
<dbReference type="NCBIfam" id="NF009487">
    <property type="entry name" value="PRK12849.1"/>
    <property type="match status" value="1"/>
</dbReference>
<dbReference type="Gene3D" id="3.50.7.10">
    <property type="entry name" value="GroEL"/>
    <property type="match status" value="1"/>
</dbReference>
<dbReference type="GO" id="GO:0140662">
    <property type="term" value="F:ATP-dependent protein folding chaperone"/>
    <property type="evidence" value="ECO:0007669"/>
    <property type="project" value="InterPro"/>
</dbReference>
<keyword evidence="6 7" id="KW-0413">Isomerase</keyword>
<feature type="binding site" evidence="7">
    <location>
        <position position="415"/>
    </location>
    <ligand>
        <name>ATP</name>
        <dbReference type="ChEBI" id="CHEBI:30616"/>
    </ligand>
</feature>
<organism evidence="12 13">
    <name type="scientific">Litoreibacter albidus</name>
    <dbReference type="NCBI Taxonomy" id="670155"/>
    <lineage>
        <taxon>Bacteria</taxon>
        <taxon>Pseudomonadati</taxon>
        <taxon>Pseudomonadota</taxon>
        <taxon>Alphaproteobacteria</taxon>
        <taxon>Rhodobacterales</taxon>
        <taxon>Roseobacteraceae</taxon>
        <taxon>Litoreibacter</taxon>
    </lineage>
</organism>
<dbReference type="GO" id="GO:0016853">
    <property type="term" value="F:isomerase activity"/>
    <property type="evidence" value="ECO:0007669"/>
    <property type="project" value="UniProtKB-KW"/>
</dbReference>
<feature type="coiled-coil region" evidence="10">
    <location>
        <begin position="339"/>
        <end position="366"/>
    </location>
</feature>
<dbReference type="NCBIfam" id="NF009488">
    <property type="entry name" value="PRK12850.1"/>
    <property type="match status" value="1"/>
</dbReference>
<evidence type="ECO:0000313" key="12">
    <source>
        <dbReference type="EMBL" id="SDW11670.1"/>
    </source>
</evidence>
<keyword evidence="4 7" id="KW-0067">ATP-binding</keyword>
<dbReference type="RefSeq" id="WP_089945581.1">
    <property type="nucleotide sequence ID" value="NZ_FNOI01000001.1"/>
</dbReference>
<dbReference type="PROSITE" id="PS00296">
    <property type="entry name" value="CHAPERONINS_CPN60"/>
    <property type="match status" value="1"/>
</dbReference>
<protein>
    <recommendedName>
        <fullName evidence="7">Chaperonin GroEL</fullName>
        <ecNumber evidence="7">5.6.1.7</ecNumber>
    </recommendedName>
    <alternativeName>
        <fullName evidence="7">60 kDa chaperonin</fullName>
    </alternativeName>
    <alternativeName>
        <fullName evidence="7">Chaperonin-60</fullName>
        <shortName evidence="7">Cpn60</shortName>
    </alternativeName>
</protein>
<dbReference type="HAMAP" id="MF_00600">
    <property type="entry name" value="CH60"/>
    <property type="match status" value="1"/>
</dbReference>
<keyword evidence="13" id="KW-1185">Reference proteome</keyword>
<feature type="binding site" evidence="7">
    <location>
        <begin position="30"/>
        <end position="33"/>
    </location>
    <ligand>
        <name>ATP</name>
        <dbReference type="ChEBI" id="CHEBI:30616"/>
    </ligand>
</feature>
<evidence type="ECO:0000256" key="2">
    <source>
        <dbReference type="ARBA" id="ARBA00022490"/>
    </source>
</evidence>
<keyword evidence="10" id="KW-0175">Coiled coil</keyword>